<protein>
    <submittedName>
        <fullName evidence="1">Uncharacterized protein</fullName>
    </submittedName>
</protein>
<name>A0ABQ9RP33_9PEZI</name>
<keyword evidence="2" id="KW-1185">Reference proteome</keyword>
<dbReference type="EMBL" id="MLFU01000005">
    <property type="protein sequence ID" value="KAK1508365.1"/>
    <property type="molecule type" value="Genomic_DNA"/>
</dbReference>
<sequence length="89" mass="9457">MQQYFQVCTSGTSALHLTAAGPSTSRTPGEKKRCGRCELISTSTAAAWYPGPWHAVPLCRSSGTPHANSRCGGYCRAPARRLETRSGGT</sequence>
<organism evidence="1 2">
    <name type="scientific">Colletotrichum tamarilloi</name>
    <dbReference type="NCBI Taxonomy" id="1209934"/>
    <lineage>
        <taxon>Eukaryota</taxon>
        <taxon>Fungi</taxon>
        <taxon>Dikarya</taxon>
        <taxon>Ascomycota</taxon>
        <taxon>Pezizomycotina</taxon>
        <taxon>Sordariomycetes</taxon>
        <taxon>Hypocreomycetidae</taxon>
        <taxon>Glomerellales</taxon>
        <taxon>Glomerellaceae</taxon>
        <taxon>Colletotrichum</taxon>
        <taxon>Colletotrichum acutatum species complex</taxon>
    </lineage>
</organism>
<reference evidence="1 2" key="1">
    <citation type="submission" date="2016-10" db="EMBL/GenBank/DDBJ databases">
        <title>The genome sequence of Colletotrichum fioriniae PJ7.</title>
        <authorList>
            <person name="Baroncelli R."/>
        </authorList>
    </citation>
    <scope>NUCLEOTIDE SEQUENCE [LARGE SCALE GENOMIC DNA]</scope>
    <source>
        <strain evidence="1 2">Tom-12</strain>
    </source>
</reference>
<comment type="caution">
    <text evidence="1">The sequence shown here is derived from an EMBL/GenBank/DDBJ whole genome shotgun (WGS) entry which is preliminary data.</text>
</comment>
<dbReference type="RefSeq" id="XP_060386823.1">
    <property type="nucleotide sequence ID" value="XM_060518190.1"/>
</dbReference>
<gene>
    <name evidence="1" type="ORF">CTAM01_02151</name>
</gene>
<accession>A0ABQ9RP33</accession>
<proteinExistence type="predicted"/>
<evidence type="ECO:0000313" key="2">
    <source>
        <dbReference type="Proteomes" id="UP001227543"/>
    </source>
</evidence>
<dbReference type="GeneID" id="85402428"/>
<evidence type="ECO:0000313" key="1">
    <source>
        <dbReference type="EMBL" id="KAK1508365.1"/>
    </source>
</evidence>
<dbReference type="Proteomes" id="UP001227543">
    <property type="component" value="Unassembled WGS sequence"/>
</dbReference>